<organism evidence="3 4">
    <name type="scientific">Exophiala viscosa</name>
    <dbReference type="NCBI Taxonomy" id="2486360"/>
    <lineage>
        <taxon>Eukaryota</taxon>
        <taxon>Fungi</taxon>
        <taxon>Dikarya</taxon>
        <taxon>Ascomycota</taxon>
        <taxon>Pezizomycotina</taxon>
        <taxon>Eurotiomycetes</taxon>
        <taxon>Chaetothyriomycetidae</taxon>
        <taxon>Chaetothyriales</taxon>
        <taxon>Herpotrichiellaceae</taxon>
        <taxon>Exophiala</taxon>
    </lineage>
</organism>
<reference evidence="3" key="1">
    <citation type="journal article" date="2022" name="bioRxiv">
        <title>Deciphering the potential niche of two novel black yeast fungi from a biological soil crust based on their genomes, phenotypes, and melanin regulation.</title>
        <authorList>
            <consortium name="DOE Joint Genome Institute"/>
            <person name="Carr E.C."/>
            <person name="Barton Q."/>
            <person name="Grambo S."/>
            <person name="Sullivan M."/>
            <person name="Renfro C.M."/>
            <person name="Kuo A."/>
            <person name="Pangilinan J."/>
            <person name="Lipzen A."/>
            <person name="Keymanesh K."/>
            <person name="Savage E."/>
            <person name="Barry K."/>
            <person name="Grigoriev I.V."/>
            <person name="Riekhof W.R."/>
            <person name="Harris S.S."/>
        </authorList>
    </citation>
    <scope>NUCLEOTIDE SEQUENCE</scope>
    <source>
        <strain evidence="3">JF 03-4F</strain>
    </source>
</reference>
<feature type="region of interest" description="Disordered" evidence="1">
    <location>
        <begin position="505"/>
        <end position="531"/>
    </location>
</feature>
<dbReference type="EMBL" id="MU404351">
    <property type="protein sequence ID" value="KAI1617094.1"/>
    <property type="molecule type" value="Genomic_DNA"/>
</dbReference>
<dbReference type="NCBIfam" id="TIGR00087">
    <property type="entry name" value="surE"/>
    <property type="match status" value="1"/>
</dbReference>
<dbReference type="InterPro" id="IPR002828">
    <property type="entry name" value="SurE-like_Pase/nucleotidase"/>
</dbReference>
<dbReference type="Gene3D" id="3.30.470.20">
    <property type="entry name" value="ATP-grasp fold, B domain"/>
    <property type="match status" value="1"/>
</dbReference>
<feature type="compositionally biased region" description="Acidic residues" evidence="1">
    <location>
        <begin position="505"/>
        <end position="517"/>
    </location>
</feature>
<dbReference type="InterPro" id="IPR004344">
    <property type="entry name" value="TTL/TTLL_fam"/>
</dbReference>
<proteinExistence type="predicted"/>
<dbReference type="Proteomes" id="UP001203852">
    <property type="component" value="Unassembled WGS sequence"/>
</dbReference>
<name>A0AAN6IJ33_9EURO</name>
<dbReference type="AlphaFoldDB" id="A0AAN6IJ33"/>
<dbReference type="Gene3D" id="3.40.1210.10">
    <property type="entry name" value="Survival protein SurE-like phosphatase/nucleotidase"/>
    <property type="match status" value="1"/>
</dbReference>
<dbReference type="GO" id="GO:0016787">
    <property type="term" value="F:hydrolase activity"/>
    <property type="evidence" value="ECO:0007669"/>
    <property type="project" value="InterPro"/>
</dbReference>
<dbReference type="InterPro" id="IPR027746">
    <property type="entry name" value="TTL"/>
</dbReference>
<dbReference type="PANTHER" id="PTHR47551">
    <property type="entry name" value="TUBULIN--TYROSINE LIGASE PBY1-RELATED"/>
    <property type="match status" value="1"/>
</dbReference>
<feature type="domain" description="Survival protein SurE-like phosphatase/nucleotidase" evidence="2">
    <location>
        <begin position="3"/>
        <end position="214"/>
    </location>
</feature>
<dbReference type="Pfam" id="PF03133">
    <property type="entry name" value="TTL"/>
    <property type="match status" value="1"/>
</dbReference>
<dbReference type="Pfam" id="PF01975">
    <property type="entry name" value="SurE"/>
    <property type="match status" value="1"/>
</dbReference>
<comment type="caution">
    <text evidence="3">The sequence shown here is derived from an EMBL/GenBank/DDBJ whole genome shotgun (WGS) entry which is preliminary data.</text>
</comment>
<accession>A0AAN6IJ33</accession>
<evidence type="ECO:0000259" key="2">
    <source>
        <dbReference type="Pfam" id="PF01975"/>
    </source>
</evidence>
<protein>
    <submittedName>
        <fullName evidence="3">Acid phosphatase</fullName>
    </submittedName>
</protein>
<dbReference type="PANTHER" id="PTHR47551:SF1">
    <property type="entry name" value="TUBULIN--TYROSINE LIGASE PBY1-RELATED"/>
    <property type="match status" value="1"/>
</dbReference>
<evidence type="ECO:0000313" key="4">
    <source>
        <dbReference type="Proteomes" id="UP001203852"/>
    </source>
</evidence>
<evidence type="ECO:0000256" key="1">
    <source>
        <dbReference type="SAM" id="MobiDB-lite"/>
    </source>
</evidence>
<keyword evidence="4" id="KW-1185">Reference proteome</keyword>
<dbReference type="GO" id="GO:0000932">
    <property type="term" value="C:P-body"/>
    <property type="evidence" value="ECO:0007669"/>
    <property type="project" value="TreeGrafter"/>
</dbReference>
<dbReference type="SUPFAM" id="SSF56059">
    <property type="entry name" value="Glutathione synthetase ATP-binding domain-like"/>
    <property type="match status" value="1"/>
</dbReference>
<dbReference type="SUPFAM" id="SSF64167">
    <property type="entry name" value="SurE-like"/>
    <property type="match status" value="1"/>
</dbReference>
<dbReference type="PROSITE" id="PS51221">
    <property type="entry name" value="TTL"/>
    <property type="match status" value="1"/>
</dbReference>
<dbReference type="InterPro" id="IPR036523">
    <property type="entry name" value="SurE-like_sf"/>
</dbReference>
<sequence length="751" mass="83777">MHILVVNDDGPPSNASSPYVHSLVDTLKKAGHTVSVILPHVQRSWIGKAHMVGQTLTPTYFRPGTLHEDDGVTSERPFKDDGEQWILIDGTPASCTQIGLHHFFQDKGPIDLVLSGPNYGRNTTAVFALSSGTIGGAMEGAMNGKKSIALSYAFDSREHDPEIIATASKLSTKLVEKLFSEWPNDVQLYSINVPLRKDVENKKIVFTEMLQNRWVSGSSFEELPAEADDHDPNVEEQNIRERGEGDSDAKATVTRTVHRRFKWSPNFADVRKSVSDAGRGDGWEVLQGNITVTPLVANFWHLPHYTGEIKLEDKTLSLANPQPTQDSSTLHALIDYPDAYVQPLILDALRSLKGIPVKFISSMGELLDPADHVVQITAYESLDFEHALQYPKTSQVGAYVIRKALIRKHYLSNTVSTWLVKHPDSILTQHFRPCVHFELDYAEFLDESLVDAWDLNESMAENEQKESSEQKQWWILKPGMSDGGNGIRLFSSLEELQAIFEEWEGAESDNDTEDDPENQVPGLAAQDKEDTSDEVNAMTSQLRHFIAQPYIDPPLLLEAYGNRKFHIRAYVLAAGALEVYVYREMLALFAAKTYQSPRHNEESGALDLAQHLTNTCFQDEATKGSSVYPFWSLESPGIRADWKDDIFQQICAVTGEVFEAAAREQMVHFQAIPNGFEIFGVDFLVDANAKVWLLELNAFPDFKQTGLELQDAVVGGLFREVTAAAVSPFFGHAESQSTQMPLVRSLNLGRG</sequence>
<gene>
    <name evidence="3" type="ORF">EDD36DRAFT_461957</name>
</gene>
<evidence type="ECO:0000313" key="3">
    <source>
        <dbReference type="EMBL" id="KAI1617094.1"/>
    </source>
</evidence>